<dbReference type="InterPro" id="IPR038050">
    <property type="entry name" value="Neuro_actylchol_rec"/>
</dbReference>
<dbReference type="GO" id="GO:0004888">
    <property type="term" value="F:transmembrane signaling receptor activity"/>
    <property type="evidence" value="ECO:0007669"/>
    <property type="project" value="InterPro"/>
</dbReference>
<feature type="compositionally biased region" description="Basic residues" evidence="11">
    <location>
        <begin position="14"/>
        <end position="25"/>
    </location>
</feature>
<evidence type="ECO:0000256" key="8">
    <source>
        <dbReference type="ARBA" id="ARBA00023065"/>
    </source>
</evidence>
<evidence type="ECO:0000256" key="7">
    <source>
        <dbReference type="ARBA" id="ARBA00022989"/>
    </source>
</evidence>
<keyword evidence="4" id="KW-1003">Cell membrane</keyword>
<feature type="domain" description="Neurotransmitter-gated ion-channel ligand-binding" evidence="13">
    <location>
        <begin position="370"/>
        <end position="559"/>
    </location>
</feature>
<evidence type="ECO:0000256" key="12">
    <source>
        <dbReference type="SAM" id="Phobius"/>
    </source>
</evidence>
<feature type="region of interest" description="Disordered" evidence="11">
    <location>
        <begin position="1"/>
        <end position="69"/>
    </location>
</feature>
<dbReference type="FunFam" id="2.70.170.10:FF:000020">
    <property type="entry name" value="glutamate-gated chloride channel isoform X12"/>
    <property type="match status" value="1"/>
</dbReference>
<proteinExistence type="predicted"/>
<feature type="compositionally biased region" description="Low complexity" evidence="11">
    <location>
        <begin position="762"/>
        <end position="775"/>
    </location>
</feature>
<keyword evidence="16" id="KW-1185">Reference proteome</keyword>
<dbReference type="Pfam" id="PF02931">
    <property type="entry name" value="Neur_chan_LBD"/>
    <property type="match status" value="1"/>
</dbReference>
<dbReference type="AlphaFoldDB" id="A0A0R1E060"/>
<evidence type="ECO:0000259" key="14">
    <source>
        <dbReference type="Pfam" id="PF02932"/>
    </source>
</evidence>
<dbReference type="InterPro" id="IPR036734">
    <property type="entry name" value="Neur_chan_lig-bd_sf"/>
</dbReference>
<organism evidence="15 16">
    <name type="scientific">Drosophila yakuba</name>
    <name type="common">Fruit fly</name>
    <dbReference type="NCBI Taxonomy" id="7245"/>
    <lineage>
        <taxon>Eukaryota</taxon>
        <taxon>Metazoa</taxon>
        <taxon>Ecdysozoa</taxon>
        <taxon>Arthropoda</taxon>
        <taxon>Hexapoda</taxon>
        <taxon>Insecta</taxon>
        <taxon>Pterygota</taxon>
        <taxon>Neoptera</taxon>
        <taxon>Endopterygota</taxon>
        <taxon>Diptera</taxon>
        <taxon>Brachycera</taxon>
        <taxon>Muscomorpha</taxon>
        <taxon>Ephydroidea</taxon>
        <taxon>Drosophilidae</taxon>
        <taxon>Drosophila</taxon>
        <taxon>Sophophora</taxon>
    </lineage>
</organism>
<keyword evidence="10" id="KW-0407">Ion channel</keyword>
<dbReference type="OrthoDB" id="8173437at2759"/>
<evidence type="ECO:0000259" key="13">
    <source>
        <dbReference type="Pfam" id="PF02931"/>
    </source>
</evidence>
<dbReference type="Gene3D" id="2.70.170.10">
    <property type="entry name" value="Neurotransmitter-gated ion-channel ligand-binding domain"/>
    <property type="match status" value="1"/>
</dbReference>
<dbReference type="CDD" id="cd19049">
    <property type="entry name" value="LGIC_TM_anion"/>
    <property type="match status" value="1"/>
</dbReference>
<comment type="subcellular location">
    <subcellularLocation>
        <location evidence="2">Cell membrane</location>
    </subcellularLocation>
    <subcellularLocation>
        <location evidence="1">Membrane</location>
        <topology evidence="1">Multi-pass membrane protein</topology>
    </subcellularLocation>
</comment>
<dbReference type="SUPFAM" id="SSF63712">
    <property type="entry name" value="Nicotinic receptor ligand binding domain-like"/>
    <property type="match status" value="1"/>
</dbReference>
<evidence type="ECO:0000256" key="10">
    <source>
        <dbReference type="ARBA" id="ARBA00023303"/>
    </source>
</evidence>
<reference evidence="15 16" key="1">
    <citation type="journal article" date="2007" name="Nature">
        <title>Evolution of genes and genomes on the Drosophila phylogeny.</title>
        <authorList>
            <consortium name="Drosophila 12 Genomes Consortium"/>
            <person name="Clark A.G."/>
            <person name="Eisen M.B."/>
            <person name="Smith D.R."/>
            <person name="Bergman C.M."/>
            <person name="Oliver B."/>
            <person name="Markow T.A."/>
            <person name="Kaufman T.C."/>
            <person name="Kellis M."/>
            <person name="Gelbart W."/>
            <person name="Iyer V.N."/>
            <person name="Pollard D.A."/>
            <person name="Sackton T.B."/>
            <person name="Larracuente A.M."/>
            <person name="Singh N.D."/>
            <person name="Abad J.P."/>
            <person name="Abt D.N."/>
            <person name="Adryan B."/>
            <person name="Aguade M."/>
            <person name="Akashi H."/>
            <person name="Anderson W.W."/>
            <person name="Aquadro C.F."/>
            <person name="Ardell D.H."/>
            <person name="Arguello R."/>
            <person name="Artieri C.G."/>
            <person name="Barbash D.A."/>
            <person name="Barker D."/>
            <person name="Barsanti P."/>
            <person name="Batterham P."/>
            <person name="Batzoglou S."/>
            <person name="Begun D."/>
            <person name="Bhutkar A."/>
            <person name="Blanco E."/>
            <person name="Bosak S.A."/>
            <person name="Bradley R.K."/>
            <person name="Brand A.D."/>
            <person name="Brent M.R."/>
            <person name="Brooks A.N."/>
            <person name="Brown R.H."/>
            <person name="Butlin R.K."/>
            <person name="Caggese C."/>
            <person name="Calvi B.R."/>
            <person name="Bernardo de Carvalho A."/>
            <person name="Caspi A."/>
            <person name="Castrezana S."/>
            <person name="Celniker S.E."/>
            <person name="Chang J.L."/>
            <person name="Chapple C."/>
            <person name="Chatterji S."/>
            <person name="Chinwalla A."/>
            <person name="Civetta A."/>
            <person name="Clifton S.W."/>
            <person name="Comeron J.M."/>
            <person name="Costello J.C."/>
            <person name="Coyne J.A."/>
            <person name="Daub J."/>
            <person name="David R.G."/>
            <person name="Delcher A.L."/>
            <person name="Delehaunty K."/>
            <person name="Do C.B."/>
            <person name="Ebling H."/>
            <person name="Edwards K."/>
            <person name="Eickbush T."/>
            <person name="Evans J.D."/>
            <person name="Filipski A."/>
            <person name="Findeiss S."/>
            <person name="Freyhult E."/>
            <person name="Fulton L."/>
            <person name="Fulton R."/>
            <person name="Garcia A.C."/>
            <person name="Gardiner A."/>
            <person name="Garfield D.A."/>
            <person name="Garvin B.E."/>
            <person name="Gibson G."/>
            <person name="Gilbert D."/>
            <person name="Gnerre S."/>
            <person name="Godfrey J."/>
            <person name="Good R."/>
            <person name="Gotea V."/>
            <person name="Gravely B."/>
            <person name="Greenberg A.J."/>
            <person name="Griffiths-Jones S."/>
            <person name="Gross S."/>
            <person name="Guigo R."/>
            <person name="Gustafson E.A."/>
            <person name="Haerty W."/>
            <person name="Hahn M.W."/>
            <person name="Halligan D.L."/>
            <person name="Halpern A.L."/>
            <person name="Halter G.M."/>
            <person name="Han M.V."/>
            <person name="Heger A."/>
            <person name="Hillier L."/>
            <person name="Hinrichs A.S."/>
            <person name="Holmes I."/>
            <person name="Hoskins R.A."/>
            <person name="Hubisz M.J."/>
            <person name="Hultmark D."/>
            <person name="Huntley M.A."/>
            <person name="Jaffe D.B."/>
            <person name="Jagadeeshan S."/>
            <person name="Jeck W.R."/>
            <person name="Johnson J."/>
            <person name="Jones C.D."/>
            <person name="Jordan W.C."/>
            <person name="Karpen G.H."/>
            <person name="Kataoka E."/>
            <person name="Keightley P.D."/>
            <person name="Kheradpour P."/>
            <person name="Kirkness E.F."/>
            <person name="Koerich L.B."/>
            <person name="Kristiansen K."/>
            <person name="Kudrna D."/>
            <person name="Kulathinal R.J."/>
            <person name="Kumar S."/>
            <person name="Kwok R."/>
            <person name="Lander E."/>
            <person name="Langley C.H."/>
            <person name="Lapoint R."/>
            <person name="Lazzaro B.P."/>
            <person name="Lee S.J."/>
            <person name="Levesque L."/>
            <person name="Li R."/>
            <person name="Lin C.F."/>
            <person name="Lin M.F."/>
            <person name="Lindblad-Toh K."/>
            <person name="Llopart A."/>
            <person name="Long M."/>
            <person name="Low L."/>
            <person name="Lozovsky E."/>
            <person name="Lu J."/>
            <person name="Luo M."/>
            <person name="Machado C.A."/>
            <person name="Makalowski W."/>
            <person name="Marzo M."/>
            <person name="Matsuda M."/>
            <person name="Matzkin L."/>
            <person name="McAllister B."/>
            <person name="McBride C.S."/>
            <person name="McKernan B."/>
            <person name="McKernan K."/>
            <person name="Mendez-Lago M."/>
            <person name="Minx P."/>
            <person name="Mollenhauer M.U."/>
            <person name="Montooth K."/>
            <person name="Mount S.M."/>
            <person name="Mu X."/>
            <person name="Myers E."/>
            <person name="Negre B."/>
            <person name="Newfeld S."/>
            <person name="Nielsen R."/>
            <person name="Noor M.A."/>
            <person name="O'Grady P."/>
            <person name="Pachter L."/>
            <person name="Papaceit M."/>
            <person name="Parisi M.J."/>
            <person name="Parisi M."/>
            <person name="Parts L."/>
            <person name="Pedersen J.S."/>
            <person name="Pesole G."/>
            <person name="Phillippy A.M."/>
            <person name="Ponting C.P."/>
            <person name="Pop M."/>
            <person name="Porcelli D."/>
            <person name="Powell J.R."/>
            <person name="Prohaska S."/>
            <person name="Pruitt K."/>
            <person name="Puig M."/>
            <person name="Quesneville H."/>
            <person name="Ram K.R."/>
            <person name="Rand D."/>
            <person name="Rasmussen M.D."/>
            <person name="Reed L.K."/>
            <person name="Reenan R."/>
            <person name="Reily A."/>
            <person name="Remington K.A."/>
            <person name="Rieger T.T."/>
            <person name="Ritchie M.G."/>
            <person name="Robin C."/>
            <person name="Rogers Y.H."/>
            <person name="Rohde C."/>
            <person name="Rozas J."/>
            <person name="Rubenfield M.J."/>
            <person name="Ruiz A."/>
            <person name="Russo S."/>
            <person name="Salzberg S.L."/>
            <person name="Sanchez-Gracia A."/>
            <person name="Saranga D.J."/>
            <person name="Sato H."/>
            <person name="Schaeffer S.W."/>
            <person name="Schatz M.C."/>
            <person name="Schlenke T."/>
            <person name="Schwartz R."/>
            <person name="Segarra C."/>
            <person name="Singh R.S."/>
            <person name="Sirot L."/>
            <person name="Sirota M."/>
            <person name="Sisneros N.B."/>
            <person name="Smith C.D."/>
            <person name="Smith T.F."/>
            <person name="Spieth J."/>
            <person name="Stage D.E."/>
            <person name="Stark A."/>
            <person name="Stephan W."/>
            <person name="Strausberg R.L."/>
            <person name="Strempel S."/>
            <person name="Sturgill D."/>
            <person name="Sutton G."/>
            <person name="Sutton G.G."/>
            <person name="Tao W."/>
            <person name="Teichmann S."/>
            <person name="Tobari Y.N."/>
            <person name="Tomimura Y."/>
            <person name="Tsolas J.M."/>
            <person name="Valente V.L."/>
            <person name="Venter E."/>
            <person name="Venter J.C."/>
            <person name="Vicario S."/>
            <person name="Vieira F.G."/>
            <person name="Vilella A.J."/>
            <person name="Villasante A."/>
            <person name="Walenz B."/>
            <person name="Wang J."/>
            <person name="Wasserman M."/>
            <person name="Watts T."/>
            <person name="Wilson D."/>
            <person name="Wilson R.K."/>
            <person name="Wing R.A."/>
            <person name="Wolfner M.F."/>
            <person name="Wong A."/>
            <person name="Wong G.K."/>
            <person name="Wu C.I."/>
            <person name="Wu G."/>
            <person name="Yamamoto D."/>
            <person name="Yang H.P."/>
            <person name="Yang S.P."/>
            <person name="Yorke J.A."/>
            <person name="Yoshida K."/>
            <person name="Zdobnov E."/>
            <person name="Zhang P."/>
            <person name="Zhang Y."/>
            <person name="Zimin A.V."/>
            <person name="Baldwin J."/>
            <person name="Abdouelleil A."/>
            <person name="Abdulkadir J."/>
            <person name="Abebe A."/>
            <person name="Abera B."/>
            <person name="Abreu J."/>
            <person name="Acer S.C."/>
            <person name="Aftuck L."/>
            <person name="Alexander A."/>
            <person name="An P."/>
            <person name="Anderson E."/>
            <person name="Anderson S."/>
            <person name="Arachi H."/>
            <person name="Azer M."/>
            <person name="Bachantsang P."/>
            <person name="Barry A."/>
            <person name="Bayul T."/>
            <person name="Berlin A."/>
            <person name="Bessette D."/>
            <person name="Bloom T."/>
            <person name="Blye J."/>
            <person name="Boguslavskiy L."/>
            <person name="Bonnet C."/>
            <person name="Boukhgalter B."/>
            <person name="Bourzgui I."/>
            <person name="Brown A."/>
            <person name="Cahill P."/>
            <person name="Channer S."/>
            <person name="Cheshatsang Y."/>
            <person name="Chuda L."/>
            <person name="Citroen M."/>
            <person name="Collymore A."/>
            <person name="Cooke P."/>
            <person name="Costello M."/>
            <person name="D'Aco K."/>
            <person name="Daza R."/>
            <person name="De Haan G."/>
            <person name="DeGray S."/>
            <person name="DeMaso C."/>
            <person name="Dhargay N."/>
            <person name="Dooley K."/>
            <person name="Dooley E."/>
            <person name="Doricent M."/>
            <person name="Dorje P."/>
            <person name="Dorjee K."/>
            <person name="Dupes A."/>
            <person name="Elong R."/>
            <person name="Falk J."/>
            <person name="Farina A."/>
            <person name="Faro S."/>
            <person name="Ferguson D."/>
            <person name="Fisher S."/>
            <person name="Foley C.D."/>
            <person name="Franke A."/>
            <person name="Friedrich D."/>
            <person name="Gadbois L."/>
            <person name="Gearin G."/>
            <person name="Gearin C.R."/>
            <person name="Giannoukos G."/>
            <person name="Goode T."/>
            <person name="Graham J."/>
            <person name="Grandbois E."/>
            <person name="Grewal S."/>
            <person name="Gyaltsen K."/>
            <person name="Hafez N."/>
            <person name="Hagos B."/>
            <person name="Hall J."/>
            <person name="Henson C."/>
            <person name="Hollinger A."/>
            <person name="Honan T."/>
            <person name="Huard M.D."/>
            <person name="Hughes L."/>
            <person name="Hurhula B."/>
            <person name="Husby M.E."/>
            <person name="Kamat A."/>
            <person name="Kanga B."/>
            <person name="Kashin S."/>
            <person name="Khazanovich D."/>
            <person name="Kisner P."/>
            <person name="Lance K."/>
            <person name="Lara M."/>
            <person name="Lee W."/>
            <person name="Lennon N."/>
            <person name="Letendre F."/>
            <person name="LeVine R."/>
            <person name="Lipovsky A."/>
            <person name="Liu X."/>
            <person name="Liu J."/>
            <person name="Liu S."/>
            <person name="Lokyitsang T."/>
            <person name="Lokyitsang Y."/>
            <person name="Lubonja R."/>
            <person name="Lui A."/>
            <person name="MacDonald P."/>
            <person name="Magnisalis V."/>
            <person name="Maru K."/>
            <person name="Matthews C."/>
            <person name="McCusker W."/>
            <person name="McDonough S."/>
            <person name="Mehta T."/>
            <person name="Meldrim J."/>
            <person name="Meneus L."/>
            <person name="Mihai O."/>
            <person name="Mihalev A."/>
            <person name="Mihova T."/>
            <person name="Mittelman R."/>
            <person name="Mlenga V."/>
            <person name="Montmayeur A."/>
            <person name="Mulrain L."/>
            <person name="Navidi A."/>
            <person name="Naylor J."/>
            <person name="Negash T."/>
            <person name="Nguyen T."/>
            <person name="Nguyen N."/>
            <person name="Nicol R."/>
            <person name="Norbu C."/>
            <person name="Norbu N."/>
            <person name="Novod N."/>
            <person name="O'Neill B."/>
            <person name="Osman S."/>
            <person name="Markiewicz E."/>
            <person name="Oyono O.L."/>
            <person name="Patti C."/>
            <person name="Phunkhang P."/>
            <person name="Pierre F."/>
            <person name="Priest M."/>
            <person name="Raghuraman S."/>
            <person name="Rege F."/>
            <person name="Reyes R."/>
            <person name="Rise C."/>
            <person name="Rogov P."/>
            <person name="Ross K."/>
            <person name="Ryan E."/>
            <person name="Settipalli S."/>
            <person name="Shea T."/>
            <person name="Sherpa N."/>
            <person name="Shi L."/>
            <person name="Shih D."/>
            <person name="Sparrow T."/>
            <person name="Spaulding J."/>
            <person name="Stalker J."/>
            <person name="Stange-Thomann N."/>
            <person name="Stavropoulos S."/>
            <person name="Stone C."/>
            <person name="Strader C."/>
            <person name="Tesfaye S."/>
            <person name="Thomson T."/>
            <person name="Thoulutsang Y."/>
            <person name="Thoulutsang D."/>
            <person name="Topham K."/>
            <person name="Topping I."/>
            <person name="Tsamla T."/>
            <person name="Vassiliev H."/>
            <person name="Vo A."/>
            <person name="Wangchuk T."/>
            <person name="Wangdi T."/>
            <person name="Weiand M."/>
            <person name="Wilkinson J."/>
            <person name="Wilson A."/>
            <person name="Yadav S."/>
            <person name="Young G."/>
            <person name="Yu Q."/>
            <person name="Zembek L."/>
            <person name="Zhong D."/>
            <person name="Zimmer A."/>
            <person name="Zwirko Z."/>
            <person name="Jaffe D.B."/>
            <person name="Alvarez P."/>
            <person name="Brockman W."/>
            <person name="Butler J."/>
            <person name="Chin C."/>
            <person name="Gnerre S."/>
            <person name="Grabherr M."/>
            <person name="Kleber M."/>
            <person name="Mauceli E."/>
            <person name="MacCallum I."/>
        </authorList>
    </citation>
    <scope>NUCLEOTIDE SEQUENCE [LARGE SCALE GENOMIC DNA]</scope>
    <source>
        <strain evidence="16">Tai18E2 / Tucson 14021-0261.01</strain>
    </source>
</reference>
<feature type="transmembrane region" description="Helical" evidence="12">
    <location>
        <begin position="591"/>
        <end position="607"/>
    </location>
</feature>
<feature type="domain" description="Neurotransmitter-gated ion-channel transmembrane" evidence="14">
    <location>
        <begin position="570"/>
        <end position="675"/>
    </location>
</feature>
<feature type="transmembrane region" description="Helical" evidence="12">
    <location>
        <begin position="945"/>
        <end position="966"/>
    </location>
</feature>
<evidence type="ECO:0000256" key="9">
    <source>
        <dbReference type="ARBA" id="ARBA00023136"/>
    </source>
</evidence>
<dbReference type="GO" id="GO:0005230">
    <property type="term" value="F:extracellular ligand-gated monoatomic ion channel activity"/>
    <property type="evidence" value="ECO:0007669"/>
    <property type="project" value="InterPro"/>
</dbReference>
<keyword evidence="7 12" id="KW-1133">Transmembrane helix</keyword>
<keyword evidence="8" id="KW-0406">Ion transport</keyword>
<protein>
    <submittedName>
        <fullName evidence="15">Uncharacterized protein, isoform U</fullName>
    </submittedName>
</protein>
<keyword evidence="5 12" id="KW-0812">Transmembrane</keyword>
<evidence type="ECO:0000256" key="3">
    <source>
        <dbReference type="ARBA" id="ARBA00022448"/>
    </source>
</evidence>
<sequence>MGCVFEAAKEQPHKPRSRQLRRNQCRGKAEKAAAGTKGKVSVRGNNDKPAEDIRIKDNHQQNHKTQTETQTQLEVAVAIEAGVETETESEAEAQREAATGPEHLKAAAQVLLTIRQARQENNKHSSQVAETHKDEGEDALARQGSIVDTAATAAGRIGINIAATTIQIAERHEDGHHWQQHNARRRGRQPDPAADPASISNISAISLHFHALAALAKTLQKHEDLSPAQDRQPQAYRAWQGHPYSETQLPATMTAAIIANVGATAAATSAAAFQYLGQHYKHYSQSISFYAASSVLLMLCYLTTASTAAATQSETGALDKHPIFDESSSDKEILDLLLEKKRYDKRLLPPVNDEDFCCGLQSPDMATNQNARRPHNRGTLTVNVNVLLLSLASPDESSLKYEVEFLLNQQWNDPRLQYGNKSHYDFLNALHHHDSIWTPDTYFIMHGDFKDPIIPMHFALRIFRNGTITYAMRRHLILSCQGSLHIFPFDDPKCSFSMESISYEEAQIKYVWKNDEDTLRKSPSLTTLNAYLIKNQTTACDQNSWRGNYSCLQVELTFTCDRGYYLTTVFIPGIILVTSSFITFWLEWNAVPARVMIGVTTMLNFFTTSNGFRSTLPVVSNLTAMNVWDGVCMCFIYASLLEFVCVNYVGRKRPLHNVVYRPGENPVTQRLPAVLSRIGVILASPLASAAATPAMSMMGGATPMSSGTPAASSSVATPGTPRTTDPEEFFGGGMRWQEAHGGIIGAAVQNLRARSIKRKAARSPSTSTSPHPSGRPTEHIYEEPGGSTAGVTSTKVKFKDELREEQPEEPESSTKLRRSVATSTPALVVRIEAETDLEAEAQPNQDMEMTERQLSLPLKPPRRKASRSNSPASVYSDAFENVETTGEKRQNAGAPNEIVACTTCGGSNSPCTHSANNGCATETCFVQVRKKEPPHPIRVAKTIDVIARITFPTAYAIFLIFFFVHYKGFS</sequence>
<feature type="region of interest" description="Disordered" evidence="11">
    <location>
        <begin position="700"/>
        <end position="728"/>
    </location>
</feature>
<dbReference type="Proteomes" id="UP000002282">
    <property type="component" value="Chromosome 3L"/>
</dbReference>
<dbReference type="GO" id="GO:0005886">
    <property type="term" value="C:plasma membrane"/>
    <property type="evidence" value="ECO:0007669"/>
    <property type="project" value="UniProtKB-SubCell"/>
</dbReference>
<keyword evidence="3" id="KW-0813">Transport</keyword>
<feature type="region of interest" description="Disordered" evidence="11">
    <location>
        <begin position="174"/>
        <end position="197"/>
    </location>
</feature>
<evidence type="ECO:0000256" key="5">
    <source>
        <dbReference type="ARBA" id="ARBA00022692"/>
    </source>
</evidence>
<feature type="transmembrane region" description="Helical" evidence="12">
    <location>
        <begin position="627"/>
        <end position="649"/>
    </location>
</feature>
<dbReference type="InterPro" id="IPR006201">
    <property type="entry name" value="Neur_channel"/>
</dbReference>
<accession>A0A0R1E060</accession>
<dbReference type="InterPro" id="IPR006029">
    <property type="entry name" value="Neurotrans-gated_channel_TM"/>
</dbReference>
<dbReference type="EMBL" id="CM000159">
    <property type="protein sequence ID" value="KRK02142.1"/>
    <property type="molecule type" value="Genomic_DNA"/>
</dbReference>
<keyword evidence="9 12" id="KW-0472">Membrane</keyword>
<evidence type="ECO:0000256" key="1">
    <source>
        <dbReference type="ARBA" id="ARBA00004141"/>
    </source>
</evidence>
<dbReference type="GO" id="GO:0005254">
    <property type="term" value="F:chloride channel activity"/>
    <property type="evidence" value="ECO:0007669"/>
    <property type="project" value="UniProtKB-ARBA"/>
</dbReference>
<dbReference type="SMR" id="A0A0R1E060"/>
<dbReference type="SUPFAM" id="SSF90112">
    <property type="entry name" value="Neurotransmitter-gated ion-channel transmembrane pore"/>
    <property type="match status" value="1"/>
</dbReference>
<dbReference type="InterPro" id="IPR006202">
    <property type="entry name" value="Neur_chan_lig-bd"/>
</dbReference>
<feature type="compositionally biased region" description="Basic residues" evidence="11">
    <location>
        <begin position="178"/>
        <end position="187"/>
    </location>
</feature>
<dbReference type="Gene3D" id="1.20.58.390">
    <property type="entry name" value="Neurotransmitter-gated ion-channel transmembrane domain"/>
    <property type="match status" value="1"/>
</dbReference>
<evidence type="ECO:0000256" key="6">
    <source>
        <dbReference type="ARBA" id="ARBA00022729"/>
    </source>
</evidence>
<feature type="region of interest" description="Disordered" evidence="11">
    <location>
        <begin position="835"/>
        <end position="877"/>
    </location>
</feature>
<dbReference type="PRINTS" id="PR00253">
    <property type="entry name" value="GABAARECEPTR"/>
</dbReference>
<dbReference type="GO" id="GO:0099095">
    <property type="term" value="F:ligand-gated monoatomic anion channel activity"/>
    <property type="evidence" value="ECO:0007669"/>
    <property type="project" value="UniProtKB-ARBA"/>
</dbReference>
<dbReference type="PANTHER" id="PTHR18945">
    <property type="entry name" value="NEUROTRANSMITTER GATED ION CHANNEL"/>
    <property type="match status" value="1"/>
</dbReference>
<dbReference type="InterPro" id="IPR006028">
    <property type="entry name" value="GABAA/Glycine_rcpt"/>
</dbReference>
<evidence type="ECO:0000313" key="15">
    <source>
        <dbReference type="EMBL" id="KRK02142.1"/>
    </source>
</evidence>
<gene>
    <name evidence="15" type="primary">Dyak\GE19806</name>
    <name evidence="15" type="synonym">dyak_GLEANR_3665</name>
    <name evidence="15" type="synonym">GE19806</name>
    <name evidence="15" type="ORF">Dyak_GE19806</name>
</gene>
<feature type="transmembrane region" description="Helical" evidence="12">
    <location>
        <begin position="563"/>
        <end position="584"/>
    </location>
</feature>
<dbReference type="CDD" id="cd18987">
    <property type="entry name" value="LGIC_ECD_anion"/>
    <property type="match status" value="1"/>
</dbReference>
<evidence type="ECO:0000256" key="2">
    <source>
        <dbReference type="ARBA" id="ARBA00004236"/>
    </source>
</evidence>
<evidence type="ECO:0000313" key="16">
    <source>
        <dbReference type="Proteomes" id="UP000002282"/>
    </source>
</evidence>
<dbReference type="InterPro" id="IPR036719">
    <property type="entry name" value="Neuro-gated_channel_TM_sf"/>
</dbReference>
<dbReference type="FunFam" id="1.20.58.390:FF:000021">
    <property type="entry name" value="glutamate-gated chloride channel isoform X12"/>
    <property type="match status" value="1"/>
</dbReference>
<keyword evidence="6" id="KW-0732">Signal</keyword>
<feature type="compositionally biased region" description="Basic and acidic residues" evidence="11">
    <location>
        <begin position="45"/>
        <end position="60"/>
    </location>
</feature>
<dbReference type="Pfam" id="PF02932">
    <property type="entry name" value="Neur_chan_memb"/>
    <property type="match status" value="1"/>
</dbReference>
<evidence type="ECO:0000256" key="4">
    <source>
        <dbReference type="ARBA" id="ARBA00022475"/>
    </source>
</evidence>
<reference evidence="15 16" key="2">
    <citation type="journal article" date="2007" name="PLoS Biol.">
        <title>Principles of genome evolution in the Drosophila melanogaster species group.</title>
        <authorList>
            <person name="Ranz J.M."/>
            <person name="Maurin D."/>
            <person name="Chan Y.S."/>
            <person name="von Grotthuss M."/>
            <person name="Hillier L.W."/>
            <person name="Roote J."/>
            <person name="Ashburner M."/>
            <person name="Bergman C.M."/>
        </authorList>
    </citation>
    <scope>NUCLEOTIDE SEQUENCE [LARGE SCALE GENOMIC DNA]</scope>
    <source>
        <strain evidence="16">Tai18E2 / Tucson 14021-0261.01</strain>
    </source>
</reference>
<feature type="region of interest" description="Disordered" evidence="11">
    <location>
        <begin position="754"/>
        <end position="822"/>
    </location>
</feature>
<evidence type="ECO:0000256" key="11">
    <source>
        <dbReference type="SAM" id="MobiDB-lite"/>
    </source>
</evidence>
<feature type="compositionally biased region" description="Polar residues" evidence="11">
    <location>
        <begin position="703"/>
        <end position="723"/>
    </location>
</feature>
<name>A0A0R1E060_DROYA</name>